<evidence type="ECO:0000313" key="8">
    <source>
        <dbReference type="Proteomes" id="UP000011682"/>
    </source>
</evidence>
<dbReference type="EMBL" id="ANAH02000007">
    <property type="protein sequence ID" value="EPX62484.1"/>
    <property type="molecule type" value="Genomic_DNA"/>
</dbReference>
<dbReference type="GO" id="GO:0005524">
    <property type="term" value="F:ATP binding"/>
    <property type="evidence" value="ECO:0007669"/>
    <property type="project" value="UniProtKB-KW"/>
</dbReference>
<evidence type="ECO:0000256" key="4">
    <source>
        <dbReference type="ARBA" id="ARBA00022840"/>
    </source>
</evidence>
<gene>
    <name evidence="7" type="ORF">D187_008672</name>
</gene>
<accession>S9QMH8</accession>
<dbReference type="SMART" id="SM00220">
    <property type="entry name" value="S_TKc"/>
    <property type="match status" value="1"/>
</dbReference>
<evidence type="ECO:0000256" key="5">
    <source>
        <dbReference type="SAM" id="MobiDB-lite"/>
    </source>
</evidence>
<keyword evidence="4" id="KW-0067">ATP-binding</keyword>
<keyword evidence="1" id="KW-0808">Transferase</keyword>
<name>S9QMH8_CYSF2</name>
<feature type="region of interest" description="Disordered" evidence="5">
    <location>
        <begin position="352"/>
        <end position="390"/>
    </location>
</feature>
<evidence type="ECO:0000256" key="1">
    <source>
        <dbReference type="ARBA" id="ARBA00022679"/>
    </source>
</evidence>
<dbReference type="Pfam" id="PF00069">
    <property type="entry name" value="Pkinase"/>
    <property type="match status" value="1"/>
</dbReference>
<dbReference type="InterPro" id="IPR011009">
    <property type="entry name" value="Kinase-like_dom_sf"/>
</dbReference>
<dbReference type="PANTHER" id="PTHR43289:SF6">
    <property type="entry name" value="SERINE_THREONINE-PROTEIN KINASE NEKL-3"/>
    <property type="match status" value="1"/>
</dbReference>
<protein>
    <submittedName>
        <fullName evidence="7">Serine/threonine protein kinase</fullName>
    </submittedName>
</protein>
<keyword evidence="8" id="KW-1185">Reference proteome</keyword>
<keyword evidence="3 7" id="KW-0418">Kinase</keyword>
<evidence type="ECO:0000313" key="7">
    <source>
        <dbReference type="EMBL" id="EPX62484.1"/>
    </source>
</evidence>
<dbReference type="PANTHER" id="PTHR43289">
    <property type="entry name" value="MITOGEN-ACTIVATED PROTEIN KINASE KINASE KINASE 20-RELATED"/>
    <property type="match status" value="1"/>
</dbReference>
<dbReference type="OrthoDB" id="5521996at2"/>
<comment type="caution">
    <text evidence="7">The sequence shown here is derived from an EMBL/GenBank/DDBJ whole genome shotgun (WGS) entry which is preliminary data.</text>
</comment>
<keyword evidence="2" id="KW-0547">Nucleotide-binding</keyword>
<dbReference type="AlphaFoldDB" id="S9QMH8"/>
<dbReference type="InterPro" id="IPR000719">
    <property type="entry name" value="Prot_kinase_dom"/>
</dbReference>
<dbReference type="Gene3D" id="1.10.510.10">
    <property type="entry name" value="Transferase(Phosphotransferase) domain 1"/>
    <property type="match status" value="1"/>
</dbReference>
<dbReference type="GO" id="GO:0004674">
    <property type="term" value="F:protein serine/threonine kinase activity"/>
    <property type="evidence" value="ECO:0007669"/>
    <property type="project" value="UniProtKB-KW"/>
</dbReference>
<dbReference type="PROSITE" id="PS50011">
    <property type="entry name" value="PROTEIN_KINASE_DOM"/>
    <property type="match status" value="1"/>
</dbReference>
<keyword evidence="7" id="KW-0723">Serine/threonine-protein kinase</keyword>
<reference evidence="7" key="1">
    <citation type="submission" date="2013-05" db="EMBL/GenBank/DDBJ databases">
        <title>Genome assembly of Cystobacter fuscus DSM 2262.</title>
        <authorList>
            <person name="Sharma G."/>
            <person name="Khatri I."/>
            <person name="Kaur C."/>
            <person name="Mayilraj S."/>
            <person name="Subramanian S."/>
        </authorList>
    </citation>
    <scope>NUCLEOTIDE SEQUENCE [LARGE SCALE GENOMIC DNA]</scope>
    <source>
        <strain evidence="7">DSM 2262</strain>
    </source>
</reference>
<evidence type="ECO:0000256" key="2">
    <source>
        <dbReference type="ARBA" id="ARBA00022741"/>
    </source>
</evidence>
<feature type="domain" description="Protein kinase" evidence="6">
    <location>
        <begin position="29"/>
        <end position="332"/>
    </location>
</feature>
<dbReference type="RefSeq" id="WP_002621217.1">
    <property type="nucleotide sequence ID" value="NZ_ANAH02000007.1"/>
</dbReference>
<proteinExistence type="predicted"/>
<dbReference type="Gene3D" id="3.30.200.20">
    <property type="entry name" value="Phosphorylase Kinase, domain 1"/>
    <property type="match status" value="1"/>
</dbReference>
<evidence type="ECO:0000256" key="3">
    <source>
        <dbReference type="ARBA" id="ARBA00022777"/>
    </source>
</evidence>
<evidence type="ECO:0000259" key="6">
    <source>
        <dbReference type="PROSITE" id="PS50011"/>
    </source>
</evidence>
<sequence>MTSPTTHAPPLLSREPGGHLFDGAEYRYTFVAPLLDDEESNPVAIARRTPLVRGGKADLVLLKQVVLPPEGQRRQRAAEELRLATRLHHPNIARVFDVEEYRNEPYVVMEYTQGLFLETALETAQLLGRELSLAFCAYTAAEVADALQAAWTCEDEDGGPLHIVHRAVCPMNIRLDFQGGVKLTDWGLAHARLLGRLKTGSKVLRAVLDYAAPEVMSRQPLDGRADLYSLGMVLLEMVSGQYPLDPSDVNLPPVESTDVLLYNARMRAERTAWASAGELAARIRRFGPEDVERVLGRVPASLKRILHKALHALPQDRYPSAGAMRDELRAWLRAQDKSFGPEQAARELGQLMRDKPLPEDTGAFPAEKGVLLTPEEQATVGRRNARREKR</sequence>
<dbReference type="CDD" id="cd14014">
    <property type="entry name" value="STKc_PknB_like"/>
    <property type="match status" value="1"/>
</dbReference>
<organism evidence="7 8">
    <name type="scientific">Cystobacter fuscus (strain ATCC 25194 / DSM 2262 / NBRC 100088 / M29)</name>
    <dbReference type="NCBI Taxonomy" id="1242864"/>
    <lineage>
        <taxon>Bacteria</taxon>
        <taxon>Pseudomonadati</taxon>
        <taxon>Myxococcota</taxon>
        <taxon>Myxococcia</taxon>
        <taxon>Myxococcales</taxon>
        <taxon>Cystobacterineae</taxon>
        <taxon>Archangiaceae</taxon>
        <taxon>Cystobacter</taxon>
    </lineage>
</organism>
<dbReference type="Proteomes" id="UP000011682">
    <property type="component" value="Unassembled WGS sequence"/>
</dbReference>
<dbReference type="SUPFAM" id="SSF56112">
    <property type="entry name" value="Protein kinase-like (PK-like)"/>
    <property type="match status" value="1"/>
</dbReference>
<dbReference type="eggNOG" id="COG0515">
    <property type="taxonomic scope" value="Bacteria"/>
</dbReference>